<keyword evidence="2 3" id="KW-0040">ANK repeat</keyword>
<dbReference type="SUPFAM" id="SSF48403">
    <property type="entry name" value="Ankyrin repeat"/>
    <property type="match status" value="3"/>
</dbReference>
<evidence type="ECO:0000256" key="1">
    <source>
        <dbReference type="ARBA" id="ARBA00022737"/>
    </source>
</evidence>
<feature type="repeat" description="ANK" evidence="3">
    <location>
        <begin position="525"/>
        <end position="557"/>
    </location>
</feature>
<evidence type="ECO:0000256" key="4">
    <source>
        <dbReference type="SAM" id="MobiDB-lite"/>
    </source>
</evidence>
<proteinExistence type="predicted"/>
<evidence type="ECO:0000313" key="6">
    <source>
        <dbReference type="Proteomes" id="UP001190700"/>
    </source>
</evidence>
<dbReference type="EMBL" id="LGRX02035185">
    <property type="protein sequence ID" value="KAK3235974.1"/>
    <property type="molecule type" value="Genomic_DNA"/>
</dbReference>
<dbReference type="Pfam" id="PF00023">
    <property type="entry name" value="Ank"/>
    <property type="match status" value="3"/>
</dbReference>
<feature type="repeat" description="ANK" evidence="3">
    <location>
        <begin position="1381"/>
        <end position="1413"/>
    </location>
</feature>
<protein>
    <submittedName>
        <fullName evidence="5">Uncharacterized protein</fullName>
    </submittedName>
</protein>
<feature type="repeat" description="ANK" evidence="3">
    <location>
        <begin position="1002"/>
        <end position="1034"/>
    </location>
</feature>
<feature type="region of interest" description="Disordered" evidence="4">
    <location>
        <begin position="460"/>
        <end position="483"/>
    </location>
</feature>
<dbReference type="Pfam" id="PF13637">
    <property type="entry name" value="Ank_4"/>
    <property type="match status" value="2"/>
</dbReference>
<organism evidence="5 6">
    <name type="scientific">Cymbomonas tetramitiformis</name>
    <dbReference type="NCBI Taxonomy" id="36881"/>
    <lineage>
        <taxon>Eukaryota</taxon>
        <taxon>Viridiplantae</taxon>
        <taxon>Chlorophyta</taxon>
        <taxon>Pyramimonadophyceae</taxon>
        <taxon>Pyramimonadales</taxon>
        <taxon>Pyramimonadaceae</taxon>
        <taxon>Cymbomonas</taxon>
    </lineage>
</organism>
<evidence type="ECO:0000256" key="3">
    <source>
        <dbReference type="PROSITE-ProRule" id="PRU00023"/>
    </source>
</evidence>
<feature type="repeat" description="ANK" evidence="3">
    <location>
        <begin position="624"/>
        <end position="656"/>
    </location>
</feature>
<dbReference type="Pfam" id="PF12796">
    <property type="entry name" value="Ank_2"/>
    <property type="match status" value="5"/>
</dbReference>
<feature type="compositionally biased region" description="Acidic residues" evidence="4">
    <location>
        <begin position="707"/>
        <end position="727"/>
    </location>
</feature>
<feature type="repeat" description="ANK" evidence="3">
    <location>
        <begin position="591"/>
        <end position="623"/>
    </location>
</feature>
<evidence type="ECO:0000256" key="2">
    <source>
        <dbReference type="ARBA" id="ARBA00023043"/>
    </source>
</evidence>
<feature type="repeat" description="ANK" evidence="3">
    <location>
        <begin position="877"/>
        <end position="909"/>
    </location>
</feature>
<dbReference type="Gene3D" id="1.25.40.20">
    <property type="entry name" value="Ankyrin repeat-containing domain"/>
    <property type="match status" value="8"/>
</dbReference>
<dbReference type="PRINTS" id="PR01415">
    <property type="entry name" value="ANKYRIN"/>
</dbReference>
<comment type="caution">
    <text evidence="5">The sequence shown here is derived from an EMBL/GenBank/DDBJ whole genome shotgun (WGS) entry which is preliminary data.</text>
</comment>
<dbReference type="Proteomes" id="UP001190700">
    <property type="component" value="Unassembled WGS sequence"/>
</dbReference>
<feature type="repeat" description="ANK" evidence="3">
    <location>
        <begin position="1074"/>
        <end position="1095"/>
    </location>
</feature>
<dbReference type="PANTHER" id="PTHR24161:SF85">
    <property type="entry name" value="PALMITOYLTRANSFERASE HIP14"/>
    <property type="match status" value="1"/>
</dbReference>
<feature type="region of interest" description="Disordered" evidence="4">
    <location>
        <begin position="742"/>
        <end position="807"/>
    </location>
</feature>
<accession>A0AAE0EPY2</accession>
<gene>
    <name evidence="5" type="ORF">CYMTET_53862</name>
</gene>
<dbReference type="SMART" id="SM00248">
    <property type="entry name" value="ANK"/>
    <property type="match status" value="21"/>
</dbReference>
<feature type="repeat" description="ANK" evidence="3">
    <location>
        <begin position="1036"/>
        <end position="1057"/>
    </location>
</feature>
<feature type="repeat" description="ANK" evidence="3">
    <location>
        <begin position="943"/>
        <end position="975"/>
    </location>
</feature>
<dbReference type="PROSITE" id="PS50297">
    <property type="entry name" value="ANK_REP_REGION"/>
    <property type="match status" value="15"/>
</dbReference>
<dbReference type="PANTHER" id="PTHR24161">
    <property type="entry name" value="ANK_REP_REGION DOMAIN-CONTAINING PROTEIN-RELATED"/>
    <property type="match status" value="1"/>
</dbReference>
<feature type="repeat" description="ANK" evidence="3">
    <location>
        <begin position="1212"/>
        <end position="1244"/>
    </location>
</feature>
<feature type="repeat" description="ANK" evidence="3">
    <location>
        <begin position="1350"/>
        <end position="1382"/>
    </location>
</feature>
<feature type="repeat" description="ANK" evidence="3">
    <location>
        <begin position="1143"/>
        <end position="1175"/>
    </location>
</feature>
<name>A0AAE0EPY2_9CHLO</name>
<keyword evidence="6" id="KW-1185">Reference proteome</keyword>
<reference evidence="5 6" key="1">
    <citation type="journal article" date="2015" name="Genome Biol. Evol.">
        <title>Comparative Genomics of a Bacterivorous Green Alga Reveals Evolutionary Causalities and Consequences of Phago-Mixotrophic Mode of Nutrition.</title>
        <authorList>
            <person name="Burns J.A."/>
            <person name="Paasch A."/>
            <person name="Narechania A."/>
            <person name="Kim E."/>
        </authorList>
    </citation>
    <scope>NUCLEOTIDE SEQUENCE [LARGE SCALE GENOMIC DNA]</scope>
    <source>
        <strain evidence="5 6">PLY_AMNH</strain>
    </source>
</reference>
<feature type="repeat" description="ANK" evidence="3">
    <location>
        <begin position="1246"/>
        <end position="1278"/>
    </location>
</feature>
<evidence type="ECO:0000313" key="5">
    <source>
        <dbReference type="EMBL" id="KAK3235974.1"/>
    </source>
</evidence>
<feature type="compositionally biased region" description="Acidic residues" evidence="4">
    <location>
        <begin position="749"/>
        <end position="799"/>
    </location>
</feature>
<sequence length="1813" mass="189435">MILATTAPSRCSSTRRSYAEFDDATLQSFEGSPFSWREYYGDLNGTLNRSGVLSTQLRVFGVDMNAQVEQSEVEAVKRELLVAAQAASSAAQGAPCHKCGGVFPETWDMGQSFHCYDCKTALPEGRKQAELRALRAVVATDTAAECSDEARLVGCGVRVAWLKRFAREVCGLRTFEVVSRRIMPCTQLTRCRYVELLETGTEVGAATVFVSHTWGAKFEDMVAAVGHALPDSAFVWVDIFAVRQWPGNVADLNFRPVVRDTEALLLCATPLDSVAQLRVEDVTYGRTEVPAEARRGCAFFRLWCIVELTAALLAAKPVVMLIGRAAVTSNGDGGCLDFDAQPMMGAALIEMVNIEKAECAVEADRSRELALVKQEPGFDAVNKLARGAIGGAMFSMPHREVLQAACGYMGPLQQQLCGGSDDDGEEPWSLVQVVDALCSSVAGGFPSVFDLLMGGATHLAGPQLTTTTTTAPTDEEAPRMTHHPLDTCGSLERTPLQCAAMYGRAECARRLLALGASANLALRENGGTPLYMAAVNGHVDVAKELLAVGADPNLGLQNGATPLWIAAERGHLEMVKQLVEFGASLNTPHHGGTTPLIEAAHLGRLEVVKELADLGASLDLVAENGASALYMAALAGHHAVVKELAAREAAVNFQGVDTMRWALPNDEAAAAARALQDGQEGEEEAEQVGGVTVPAFCLGELTFSDSGSDEDDRGPTDSDEDDVGEDDEIDKDIDAGIEHLIGGAAGSNADDDSEEDHQDDGDDDDDGDNDNDYNNDDDYNDDDDDDDASMAGDEPEEDSESHQAKKNSILEMLEMSIRSDEQRRENLGKKKNRDVPTTTPADVECLAAARLAAEKGDAPAMQELVSLGMAVDMAGDDGRTLLHLAAAEGHTDVVGVLLGAGAGLDARDRWKQTPLHRAAWNGHQKVAEMLLAKGARVNVSDNDWSTPLHAATFTGHVEIAEALISHGASVKGLKKIRIMAGVDGTRTERMTRLVRRMTRASMMTSPLFVAAAMGHLHTVKELVRAGAAVDVERGRDGVTPLHAAAFSGHVEVVRELVCEMKKAGVDVANVADKDGWTPLRFAARGGNVEVLRELLVHVSSGAVEVAGRDGARPLHEAARAGHAGVVHELVKAGADVEATEKRHGLTALLLAAQSGRAEVVRELVQAGAEVKCVGKQDGLTPLECAVQGGHAEAVHELLAHPMVVDEVARTKSGLTHAHIAARGGHAAVLQELAQAGADVDAPSAPELLTPAHIAAKSGHLEAALTLVTAGAALEKTDPDGRTVLALALASGHDAVSAALLEAGAEVGNVITTHLSTIHVAAAKGLLATVKKLLAMHPTAATVDLDAEDAEGCTPLVAAISTGHDEVADALLEAGADVNAGTGQKPIHAAAVRGSLAMGQKLMATGADLNATDIEGHTALQYLLQPELSSGYTFVGGPSAGHGKTPITSPVIKGNRRSAHTFMMSKPVSRWALRILKTDGGISLGVARQGISLGRDLKEADDRERHPGLYFWSFEELYHHGTAHAGGKQLETVELESFMQAEVKKGDTVQFQLRGTALAVALNDGPFETAFTELPSDVVPFVLLADDDNAVELVASHREPAWMQDENGKRILLSLQQAALLGSSKNNPGEGMPCAEVEGTAGDALSSLDAGDTAGGAVSYVKAEGAAGGAVSCAEAEGATGGAVSCAEAEGAAGGAVSCAEAEGATGGAVSCAEAEGAAGGAVSCAEAEGAAGGALSCAEVGPRATTKEAHAIASATPSDASADLSSWRWCGCCWSTVQPRSLGQAEMGARAGLGTLQGLQGLMAEEKSGRECA</sequence>
<feature type="repeat" description="ANK" evidence="3">
    <location>
        <begin position="491"/>
        <end position="523"/>
    </location>
</feature>
<dbReference type="InterPro" id="IPR036770">
    <property type="entry name" value="Ankyrin_rpt-contain_sf"/>
</dbReference>
<dbReference type="InterPro" id="IPR002110">
    <property type="entry name" value="Ankyrin_rpt"/>
</dbReference>
<feature type="region of interest" description="Disordered" evidence="4">
    <location>
        <begin position="701"/>
        <end position="727"/>
    </location>
</feature>
<keyword evidence="1" id="KW-0677">Repeat</keyword>
<feature type="repeat" description="ANK" evidence="3">
    <location>
        <begin position="910"/>
        <end position="942"/>
    </location>
</feature>
<feature type="repeat" description="ANK" evidence="3">
    <location>
        <begin position="1279"/>
        <end position="1306"/>
    </location>
</feature>
<dbReference type="PROSITE" id="PS50088">
    <property type="entry name" value="ANK_REPEAT"/>
    <property type="match status" value="18"/>
</dbReference>
<feature type="repeat" description="ANK" evidence="3">
    <location>
        <begin position="1109"/>
        <end position="1141"/>
    </location>
</feature>
<feature type="repeat" description="ANK" evidence="3">
    <location>
        <begin position="558"/>
        <end position="590"/>
    </location>
</feature>